<dbReference type="EMBL" id="LWID01000001">
    <property type="protein sequence ID" value="MDG6894549.1"/>
    <property type="molecule type" value="Genomic_DNA"/>
</dbReference>
<dbReference type="SUPFAM" id="SSF47413">
    <property type="entry name" value="lambda repressor-like DNA-binding domains"/>
    <property type="match status" value="1"/>
</dbReference>
<proteinExistence type="predicted"/>
<accession>A0A9X4PBE8</accession>
<dbReference type="Proteomes" id="UP001155500">
    <property type="component" value="Unassembled WGS sequence"/>
</dbReference>
<name>A0A9X4PBE8_9PAST</name>
<reference evidence="1" key="1">
    <citation type="submission" date="2016-03" db="EMBL/GenBank/DDBJ databases">
        <title>Co-evolution between Pasteurellaceae and their hosts.</title>
        <authorList>
            <person name="Hansen M.J."/>
            <person name="Bojesen A.M."/>
            <person name="Planet P."/>
        </authorList>
    </citation>
    <scope>NUCLEOTIDE SEQUENCE</scope>
    <source>
        <strain evidence="1">146/S8/89</strain>
    </source>
</reference>
<dbReference type="Gene3D" id="1.10.260.40">
    <property type="entry name" value="lambda repressor-like DNA-binding domains"/>
    <property type="match status" value="1"/>
</dbReference>
<gene>
    <name evidence="1" type="ORF">A6A20_02660</name>
</gene>
<protein>
    <submittedName>
        <fullName evidence="1">Uncharacterized protein</fullName>
    </submittedName>
</protein>
<evidence type="ECO:0000313" key="1">
    <source>
        <dbReference type="EMBL" id="MDG6894549.1"/>
    </source>
</evidence>
<keyword evidence="2" id="KW-1185">Reference proteome</keyword>
<dbReference type="RefSeq" id="WP_279572022.1">
    <property type="nucleotide sequence ID" value="NZ_LWID01000001.1"/>
</dbReference>
<dbReference type="InterPro" id="IPR010982">
    <property type="entry name" value="Lambda_DNA-bd_dom_sf"/>
</dbReference>
<dbReference type="AlphaFoldDB" id="A0A9X4PBE8"/>
<comment type="caution">
    <text evidence="1">The sequence shown here is derived from an EMBL/GenBank/DDBJ whole genome shotgun (WGS) entry which is preliminary data.</text>
</comment>
<sequence length="106" mass="11731">MARNELTRSAREISDLVLNKYYKQKQCDVAEAMGCDPSTLSRLIGGNATIQTFNLISAVGVGVYDQKTQVAIDKKELELLLLSLNGLDARLREKYLEIKNHCGNSG</sequence>
<organism evidence="1 2">
    <name type="scientific">Volucribacter amazonae</name>
    <dbReference type="NCBI Taxonomy" id="256731"/>
    <lineage>
        <taxon>Bacteria</taxon>
        <taxon>Pseudomonadati</taxon>
        <taxon>Pseudomonadota</taxon>
        <taxon>Gammaproteobacteria</taxon>
        <taxon>Pasteurellales</taxon>
        <taxon>Pasteurellaceae</taxon>
        <taxon>Volucribacter</taxon>
    </lineage>
</organism>
<evidence type="ECO:0000313" key="2">
    <source>
        <dbReference type="Proteomes" id="UP001155500"/>
    </source>
</evidence>
<dbReference type="GO" id="GO:0003677">
    <property type="term" value="F:DNA binding"/>
    <property type="evidence" value="ECO:0007669"/>
    <property type="project" value="InterPro"/>
</dbReference>